<reference evidence="2" key="1">
    <citation type="submission" date="2022-03" db="EMBL/GenBank/DDBJ databases">
        <title>Genomic analyses of argali, domestic sheep and their hybrids provide insights into chromosomal evolution, heterosis and genetic basis of agronomic traits.</title>
        <authorList>
            <person name="Li M."/>
        </authorList>
    </citation>
    <scope>NUCLEOTIDE SEQUENCE</scope>
    <source>
        <strain evidence="2">CAU-MHL-2022a</strain>
        <tissue evidence="2">Skin</tissue>
    </source>
</reference>
<feature type="compositionally biased region" description="Polar residues" evidence="1">
    <location>
        <begin position="59"/>
        <end position="69"/>
    </location>
</feature>
<evidence type="ECO:0000256" key="1">
    <source>
        <dbReference type="SAM" id="MobiDB-lite"/>
    </source>
</evidence>
<comment type="caution">
    <text evidence="2">The sequence shown here is derived from an EMBL/GenBank/DDBJ whole genome shotgun (WGS) entry which is preliminary data.</text>
</comment>
<dbReference type="Proteomes" id="UP001214576">
    <property type="component" value="Unassembled WGS sequence"/>
</dbReference>
<evidence type="ECO:0000313" key="3">
    <source>
        <dbReference type="Proteomes" id="UP001214576"/>
    </source>
</evidence>
<dbReference type="AlphaFoldDB" id="A0AAD4Y5Y9"/>
<gene>
    <name evidence="2" type="ORF">MG293_014004</name>
</gene>
<evidence type="ECO:0000313" key="2">
    <source>
        <dbReference type="EMBL" id="KAI4535677.1"/>
    </source>
</evidence>
<name>A0AAD4Y5Y9_OVIAM</name>
<feature type="region of interest" description="Disordered" evidence="1">
    <location>
        <begin position="52"/>
        <end position="71"/>
    </location>
</feature>
<sequence>MVPEQHTGLPGNREQLSVTSAVRRLMPDAHRATDRHGRVDAQNSIPASQILELSEMSRNRSPAENTPQASRIRRSWLVSGRTKGKFFIRVLKSEPLRSPGPRPGGVGAGEVLQCGDFRKFPGASIQDRQLCNESSLEMSLVRLYRFENM</sequence>
<protein>
    <submittedName>
        <fullName evidence="2">Uncharacterized protein</fullName>
    </submittedName>
</protein>
<keyword evidence="3" id="KW-1185">Reference proteome</keyword>
<dbReference type="EMBL" id="JAKZEL010000017">
    <property type="protein sequence ID" value="KAI4535677.1"/>
    <property type="molecule type" value="Genomic_DNA"/>
</dbReference>
<organism evidence="2 3">
    <name type="scientific">Ovis ammon polii</name>
    <dbReference type="NCBI Taxonomy" id="230172"/>
    <lineage>
        <taxon>Eukaryota</taxon>
        <taxon>Metazoa</taxon>
        <taxon>Chordata</taxon>
        <taxon>Craniata</taxon>
        <taxon>Vertebrata</taxon>
        <taxon>Euteleostomi</taxon>
        <taxon>Mammalia</taxon>
        <taxon>Eutheria</taxon>
        <taxon>Laurasiatheria</taxon>
        <taxon>Artiodactyla</taxon>
        <taxon>Ruminantia</taxon>
        <taxon>Pecora</taxon>
        <taxon>Bovidae</taxon>
        <taxon>Caprinae</taxon>
        <taxon>Ovis</taxon>
    </lineage>
</organism>
<accession>A0AAD4Y5Y9</accession>
<proteinExistence type="predicted"/>